<name>A0A5C6B262_9BACT</name>
<dbReference type="Proteomes" id="UP000320176">
    <property type="component" value="Unassembled WGS sequence"/>
</dbReference>
<organism evidence="2 3">
    <name type="scientific">Stieleria varia</name>
    <dbReference type="NCBI Taxonomy" id="2528005"/>
    <lineage>
        <taxon>Bacteria</taxon>
        <taxon>Pseudomonadati</taxon>
        <taxon>Planctomycetota</taxon>
        <taxon>Planctomycetia</taxon>
        <taxon>Pirellulales</taxon>
        <taxon>Pirellulaceae</taxon>
        <taxon>Stieleria</taxon>
    </lineage>
</organism>
<dbReference type="PANTHER" id="PTHR43081">
    <property type="entry name" value="ADENYLATE CYCLASE, TERMINAL-DIFFERENTIATION SPECIFIC-RELATED"/>
    <property type="match status" value="1"/>
</dbReference>
<dbReference type="Gene3D" id="3.30.70.1230">
    <property type="entry name" value="Nucleotide cyclase"/>
    <property type="match status" value="1"/>
</dbReference>
<dbReference type="AlphaFoldDB" id="A0A5C6B262"/>
<dbReference type="GO" id="GO:0004016">
    <property type="term" value="F:adenylate cyclase activity"/>
    <property type="evidence" value="ECO:0007669"/>
    <property type="project" value="UniProtKB-EC"/>
</dbReference>
<protein>
    <submittedName>
        <fullName evidence="2">Adenylate cyclase 1</fullName>
        <ecNumber evidence="2">4.6.1.1</ecNumber>
    </submittedName>
</protein>
<proteinExistence type="predicted"/>
<evidence type="ECO:0000259" key="1">
    <source>
        <dbReference type="PROSITE" id="PS50125"/>
    </source>
</evidence>
<dbReference type="GO" id="GO:0006171">
    <property type="term" value="P:cAMP biosynthetic process"/>
    <property type="evidence" value="ECO:0007669"/>
    <property type="project" value="TreeGrafter"/>
</dbReference>
<evidence type="ECO:0000313" key="2">
    <source>
        <dbReference type="EMBL" id="TWU05559.1"/>
    </source>
</evidence>
<dbReference type="GO" id="GO:0035556">
    <property type="term" value="P:intracellular signal transduction"/>
    <property type="evidence" value="ECO:0007669"/>
    <property type="project" value="InterPro"/>
</dbReference>
<dbReference type="RefSeq" id="WP_146518792.1">
    <property type="nucleotide sequence ID" value="NZ_CP151726.1"/>
</dbReference>
<dbReference type="CDD" id="cd07302">
    <property type="entry name" value="CHD"/>
    <property type="match status" value="1"/>
</dbReference>
<dbReference type="SMART" id="SM00044">
    <property type="entry name" value="CYCc"/>
    <property type="match status" value="1"/>
</dbReference>
<reference evidence="2 3" key="1">
    <citation type="submission" date="2019-02" db="EMBL/GenBank/DDBJ databases">
        <title>Deep-cultivation of Planctomycetes and their phenomic and genomic characterization uncovers novel biology.</title>
        <authorList>
            <person name="Wiegand S."/>
            <person name="Jogler M."/>
            <person name="Boedeker C."/>
            <person name="Pinto D."/>
            <person name="Vollmers J."/>
            <person name="Rivas-Marin E."/>
            <person name="Kohn T."/>
            <person name="Peeters S.H."/>
            <person name="Heuer A."/>
            <person name="Rast P."/>
            <person name="Oberbeckmann S."/>
            <person name="Bunk B."/>
            <person name="Jeske O."/>
            <person name="Meyerdierks A."/>
            <person name="Storesund J.E."/>
            <person name="Kallscheuer N."/>
            <person name="Luecker S."/>
            <person name="Lage O.M."/>
            <person name="Pohl T."/>
            <person name="Merkel B.J."/>
            <person name="Hornburger P."/>
            <person name="Mueller R.-W."/>
            <person name="Bruemmer F."/>
            <person name="Labrenz M."/>
            <person name="Spormann A.M."/>
            <person name="Op Den Camp H."/>
            <person name="Overmann J."/>
            <person name="Amann R."/>
            <person name="Jetten M.S.M."/>
            <person name="Mascher T."/>
            <person name="Medema M.H."/>
            <person name="Devos D.P."/>
            <person name="Kaster A.-K."/>
            <person name="Ovreas L."/>
            <person name="Rohde M."/>
            <person name="Galperin M.Y."/>
            <person name="Jogler C."/>
        </authorList>
    </citation>
    <scope>NUCLEOTIDE SEQUENCE [LARGE SCALE GENOMIC DNA]</scope>
    <source>
        <strain evidence="2 3">Pla52n</strain>
    </source>
</reference>
<dbReference type="SUPFAM" id="SSF49879">
    <property type="entry name" value="SMAD/FHA domain"/>
    <property type="match status" value="1"/>
</dbReference>
<dbReference type="InterPro" id="IPR050697">
    <property type="entry name" value="Adenylyl/Guanylyl_Cyclase_3/4"/>
</dbReference>
<dbReference type="OrthoDB" id="9806704at2"/>
<dbReference type="CDD" id="cd00060">
    <property type="entry name" value="FHA"/>
    <property type="match status" value="1"/>
</dbReference>
<dbReference type="InterPro" id="IPR001054">
    <property type="entry name" value="A/G_cyclase"/>
</dbReference>
<dbReference type="Gene3D" id="2.60.200.20">
    <property type="match status" value="1"/>
</dbReference>
<dbReference type="InterPro" id="IPR008984">
    <property type="entry name" value="SMAD_FHA_dom_sf"/>
</dbReference>
<dbReference type="EMBL" id="SJPN01000002">
    <property type="protein sequence ID" value="TWU05559.1"/>
    <property type="molecule type" value="Genomic_DNA"/>
</dbReference>
<dbReference type="InterPro" id="IPR029787">
    <property type="entry name" value="Nucleotide_cyclase"/>
</dbReference>
<accession>A0A5C6B262</accession>
<feature type="domain" description="Guanylate cyclase" evidence="1">
    <location>
        <begin position="359"/>
        <end position="486"/>
    </location>
</feature>
<dbReference type="PANTHER" id="PTHR43081:SF20">
    <property type="entry name" value="TWO-COMPONENT RESPONSE REGULATOR"/>
    <property type="match status" value="1"/>
</dbReference>
<dbReference type="Pfam" id="PF00211">
    <property type="entry name" value="Guanylate_cyc"/>
    <property type="match status" value="1"/>
</dbReference>
<keyword evidence="3" id="KW-1185">Reference proteome</keyword>
<dbReference type="PROSITE" id="PS50125">
    <property type="entry name" value="GUANYLATE_CYCLASE_2"/>
    <property type="match status" value="1"/>
</dbReference>
<dbReference type="SUPFAM" id="SSF55073">
    <property type="entry name" value="Nucleotide cyclase"/>
    <property type="match status" value="1"/>
</dbReference>
<keyword evidence="2" id="KW-0456">Lyase</keyword>
<dbReference type="EC" id="4.6.1.1" evidence="2"/>
<comment type="caution">
    <text evidence="2">The sequence shown here is derived from an EMBL/GenBank/DDBJ whole genome shotgun (WGS) entry which is preliminary data.</text>
</comment>
<evidence type="ECO:0000313" key="3">
    <source>
        <dbReference type="Proteomes" id="UP000320176"/>
    </source>
</evidence>
<sequence length="627" mass="68187">MPDLIAQGPSPQDRWRREIPSPTSRVPVVIGRSGADWEVPWDSQISRQHIRIIPQPSDRLEVVCLPTARNPVFHGGSATRRFTLVPGDHFVIGQTTFTLANRPGASEMRHVGEMTEHAFDHAALQRRHFRDASTRIDMLSRLPDLITSSGSDQELLVRVTSVLLQATPAASAVAIVCCPEAGSWGGQRSGHSTGGQPVREPGGAIEVLHYDSRVVTNQSTPVSGKLVRDAIKKRESVLNIWASGKGAPDGFTASEDVDWAFCVPLRTEACPGWALYVTGQLATQPGQNLEQSIQAAPQQMEDDVKFAELVGTTIANLRQSRRLERRQSAMRHFFAPVVMDALARGDSDEALRPREANLSVMFCDLRGFSRRSERDSGQLLKLLENVSDALGVMTRHILGMDGVIGDFHGDAAMGFWGWPLEQSDAVLRAMIAATRIREEYAAQGADGFRCGIGLASGAAVAGRIGTVDQVKVTAFGPVVNLASRLEGMTKAFGAAIIVDEVFAQSLHDQLNDDTAIAALGLSFSGENIVRPRLRRLARVRPAGFASVLEISELLSSPSQSEQVLTDQNIADYESGLDAMVVGDWESAMVHLHQLPPWDRPKDVLIATMLGHNRVPPATWDGVIELPK</sequence>
<gene>
    <name evidence="2" type="primary">cyaA</name>
    <name evidence="2" type="ORF">Pla52n_12730</name>
</gene>